<keyword evidence="4" id="KW-1185">Reference proteome</keyword>
<dbReference type="Gene3D" id="2.80.10.50">
    <property type="match status" value="1"/>
</dbReference>
<proteinExistence type="predicted"/>
<dbReference type="RefSeq" id="WP_190192323.1">
    <property type="nucleotide sequence ID" value="NZ_BMVU01000025.1"/>
</dbReference>
<name>A0A918NQL4_9ACTN</name>
<dbReference type="SMART" id="SM00458">
    <property type="entry name" value="RICIN"/>
    <property type="match status" value="1"/>
</dbReference>
<dbReference type="InterPro" id="IPR000772">
    <property type="entry name" value="Ricin_B_lectin"/>
</dbReference>
<accession>A0A918NQL4</accession>
<evidence type="ECO:0000256" key="1">
    <source>
        <dbReference type="SAM" id="MobiDB-lite"/>
    </source>
</evidence>
<reference evidence="3" key="2">
    <citation type="submission" date="2020-09" db="EMBL/GenBank/DDBJ databases">
        <authorList>
            <person name="Sun Q."/>
            <person name="Ohkuma M."/>
        </authorList>
    </citation>
    <scope>NUCLEOTIDE SEQUENCE</scope>
    <source>
        <strain evidence="3">JCM 4790</strain>
    </source>
</reference>
<dbReference type="Proteomes" id="UP000619244">
    <property type="component" value="Unassembled WGS sequence"/>
</dbReference>
<dbReference type="GO" id="GO:0016787">
    <property type="term" value="F:hydrolase activity"/>
    <property type="evidence" value="ECO:0007669"/>
    <property type="project" value="UniProtKB-KW"/>
</dbReference>
<feature type="compositionally biased region" description="Low complexity" evidence="1">
    <location>
        <begin position="352"/>
        <end position="364"/>
    </location>
</feature>
<dbReference type="EMBL" id="BMVU01000025">
    <property type="protein sequence ID" value="GGX88047.1"/>
    <property type="molecule type" value="Genomic_DNA"/>
</dbReference>
<dbReference type="Pfam" id="PF00652">
    <property type="entry name" value="Ricin_B_lectin"/>
    <property type="match status" value="1"/>
</dbReference>
<reference evidence="3" key="1">
    <citation type="journal article" date="2014" name="Int. J. Syst. Evol. Microbiol.">
        <title>Complete genome sequence of Corynebacterium casei LMG S-19264T (=DSM 44701T), isolated from a smear-ripened cheese.</title>
        <authorList>
            <consortium name="US DOE Joint Genome Institute (JGI-PGF)"/>
            <person name="Walter F."/>
            <person name="Albersmeier A."/>
            <person name="Kalinowski J."/>
            <person name="Ruckert C."/>
        </authorList>
    </citation>
    <scope>NUCLEOTIDE SEQUENCE</scope>
    <source>
        <strain evidence="3">JCM 4790</strain>
    </source>
</reference>
<gene>
    <name evidence="3" type="ORF">GCM10010358_47620</name>
</gene>
<feature type="compositionally biased region" description="Basic residues" evidence="1">
    <location>
        <begin position="287"/>
        <end position="296"/>
    </location>
</feature>
<feature type="domain" description="Ricin B lectin" evidence="2">
    <location>
        <begin position="384"/>
        <end position="515"/>
    </location>
</feature>
<dbReference type="AlphaFoldDB" id="A0A918NQL4"/>
<evidence type="ECO:0000313" key="4">
    <source>
        <dbReference type="Proteomes" id="UP000619244"/>
    </source>
</evidence>
<protein>
    <submittedName>
        <fullName evidence="3">Hydrolase</fullName>
    </submittedName>
</protein>
<comment type="caution">
    <text evidence="3">The sequence shown here is derived from an EMBL/GenBank/DDBJ whole genome shotgun (WGS) entry which is preliminary data.</text>
</comment>
<feature type="compositionally biased region" description="Pro residues" evidence="1">
    <location>
        <begin position="1"/>
        <end position="16"/>
    </location>
</feature>
<evidence type="ECO:0000313" key="3">
    <source>
        <dbReference type="EMBL" id="GGX88047.1"/>
    </source>
</evidence>
<keyword evidence="3" id="KW-0378">Hydrolase</keyword>
<evidence type="ECO:0000259" key="2">
    <source>
        <dbReference type="SMART" id="SM00458"/>
    </source>
</evidence>
<organism evidence="3 4">
    <name type="scientific">Streptomyces minutiscleroticus</name>
    <dbReference type="NCBI Taxonomy" id="68238"/>
    <lineage>
        <taxon>Bacteria</taxon>
        <taxon>Bacillati</taxon>
        <taxon>Actinomycetota</taxon>
        <taxon>Actinomycetes</taxon>
        <taxon>Kitasatosporales</taxon>
        <taxon>Streptomycetaceae</taxon>
        <taxon>Streptomyces</taxon>
    </lineage>
</organism>
<dbReference type="SUPFAM" id="SSF50370">
    <property type="entry name" value="Ricin B-like lectins"/>
    <property type="match status" value="1"/>
</dbReference>
<dbReference type="InterPro" id="IPR035992">
    <property type="entry name" value="Ricin_B-like_lectins"/>
</dbReference>
<feature type="region of interest" description="Disordered" evidence="1">
    <location>
        <begin position="275"/>
        <end position="296"/>
    </location>
</feature>
<feature type="region of interest" description="Disordered" evidence="1">
    <location>
        <begin position="516"/>
        <end position="535"/>
    </location>
</feature>
<feature type="region of interest" description="Disordered" evidence="1">
    <location>
        <begin position="1"/>
        <end position="25"/>
    </location>
</feature>
<dbReference type="PROSITE" id="PS50231">
    <property type="entry name" value="RICIN_B_LECTIN"/>
    <property type="match status" value="1"/>
</dbReference>
<feature type="region of interest" description="Disordered" evidence="1">
    <location>
        <begin position="352"/>
        <end position="386"/>
    </location>
</feature>
<sequence>MHTPHPPRPSSPPSPGGVPEESDESLAARLRSGPEGDVSRATGLLLARHWQPAHDYAVICLASSGRAASVVTAAAWRQVLGSPRYLEPGAALRPRLLVAVRDTVRDWAADERVSAALPDLGKPAGGRGMRTARTMTAENRLLAERSFRALPGLLQTLLWHKEVEADPVSVPAALLGVDAGTAAATLEQARDQFRDGCVRAHRELAPHPDCRHYNRLLDVPMRRGGTLLPDVREHLAECAFCRHAAEQLRFFDGDLGVLLAEAVLGWGARRYLDSRPGRVTPAGRSRSGGRRDRRRRRSVRYRLLSSITAVRGVRGLPADQRQTKALLTGAGLVTALLLGSALVAGLLPQDDGAGSTASTGTAGSRTDDPGSDSAAPPDTVGSPVPARTRLRNVAAGLCLDIEDRRARAGARALLTACSSAPTQEWSYEEDGLLRSIANPGLCLDSHADEGVLTLGPCVAAGHGRGDDVRYDLTVRGELVARRGDGLAVTATATALGADVVVKDRDGGHRQRWLTDAPATASPRSLAAAGADVPVS</sequence>